<dbReference type="PANTHER" id="PTHR10746">
    <property type="entry name" value="50S RIBOSOMAL PROTEIN L4"/>
    <property type="match status" value="1"/>
</dbReference>
<dbReference type="InterPro" id="IPR023574">
    <property type="entry name" value="Ribosomal_uL4_dom_sf"/>
</dbReference>
<dbReference type="EMBL" id="KY856940">
    <property type="protein sequence ID" value="ASO75963.1"/>
    <property type="molecule type" value="Genomic_DNA"/>
</dbReference>
<accession>A0A222AHY1</accession>
<dbReference type="InterPro" id="IPR002136">
    <property type="entry name" value="Ribosomal_uL4"/>
</dbReference>
<dbReference type="Gene3D" id="3.40.1370.10">
    <property type="match status" value="1"/>
</dbReference>
<evidence type="ECO:0000256" key="5">
    <source>
        <dbReference type="ARBA" id="ARBA00023274"/>
    </source>
</evidence>
<dbReference type="AlphaFoldDB" id="A0A222AHY1"/>
<keyword evidence="3" id="KW-0694">RNA-binding</keyword>
<dbReference type="PANTHER" id="PTHR10746:SF17">
    <property type="entry name" value="LARGE RIBOSOMAL SUBUNIT PROTEIN UL4C"/>
    <property type="match status" value="1"/>
</dbReference>
<evidence type="ECO:0000256" key="7">
    <source>
        <dbReference type="ARBA" id="ARBA00035387"/>
    </source>
</evidence>
<name>A0A222AHY1_9CRYP</name>
<evidence type="ECO:0000256" key="3">
    <source>
        <dbReference type="ARBA" id="ARBA00022884"/>
    </source>
</evidence>
<protein>
    <recommendedName>
        <fullName evidence="6">Large ribosomal subunit protein uL4c</fullName>
    </recommendedName>
    <alternativeName>
        <fullName evidence="7">50S ribosomal protein L4, chloroplastic</fullName>
    </alternativeName>
</protein>
<dbReference type="HAMAP" id="MF_01328_B">
    <property type="entry name" value="Ribosomal_uL4_B"/>
    <property type="match status" value="1"/>
</dbReference>
<keyword evidence="4 9" id="KW-0689">Ribosomal protein</keyword>
<keyword evidence="9" id="KW-0934">Plastid</keyword>
<evidence type="ECO:0000256" key="4">
    <source>
        <dbReference type="ARBA" id="ARBA00022980"/>
    </source>
</evidence>
<evidence type="ECO:0000256" key="1">
    <source>
        <dbReference type="ARBA" id="ARBA00010528"/>
    </source>
</evidence>
<sequence length="217" mass="23770">MASKQTLNYKVHALSGETASEASITLNVQDTNPKYLLHRAVVAQNNGARQGTSSCKTRSEVRGGGKKPWKQKGTGNARSGSSNSPLWKGGGVAFGPQPRSYSKKINTKEWRLALNTAIKSRFDKTIVIEDFTSAIQNPKTKTIVETLNKVVNIADNSSKTVMILSEVSDNVNLSLRNLNNVTILRSNTLNVRDILLANKIIITDKALKNIQEVYSDN</sequence>
<keyword evidence="2" id="KW-0699">rRNA-binding</keyword>
<evidence type="ECO:0000256" key="6">
    <source>
        <dbReference type="ARBA" id="ARBA00035208"/>
    </source>
</evidence>
<dbReference type="GO" id="GO:0005840">
    <property type="term" value="C:ribosome"/>
    <property type="evidence" value="ECO:0007669"/>
    <property type="project" value="UniProtKB-KW"/>
</dbReference>
<geneLocation type="plastid" evidence="9"/>
<gene>
    <name evidence="9" type="primary">rpl4</name>
</gene>
<dbReference type="SUPFAM" id="SSF52166">
    <property type="entry name" value="Ribosomal protein L4"/>
    <property type="match status" value="1"/>
</dbReference>
<dbReference type="GO" id="GO:0003735">
    <property type="term" value="F:structural constituent of ribosome"/>
    <property type="evidence" value="ECO:0007669"/>
    <property type="project" value="InterPro"/>
</dbReference>
<feature type="compositionally biased region" description="Polar residues" evidence="8">
    <location>
        <begin position="73"/>
        <end position="85"/>
    </location>
</feature>
<comment type="similarity">
    <text evidence="1">Belongs to the universal ribosomal protein uL4 family.</text>
</comment>
<evidence type="ECO:0000256" key="8">
    <source>
        <dbReference type="SAM" id="MobiDB-lite"/>
    </source>
</evidence>
<organism evidence="9">
    <name type="scientific">Storeatula sp. CCMP1868</name>
    <dbReference type="NCBI Taxonomy" id="195070"/>
    <lineage>
        <taxon>Eukaryota</taxon>
        <taxon>Cryptophyceae</taxon>
        <taxon>Pyrenomonadales</taxon>
        <taxon>Pyrenomonadaceae</taxon>
        <taxon>Storeatula</taxon>
    </lineage>
</organism>
<evidence type="ECO:0000313" key="9">
    <source>
        <dbReference type="EMBL" id="ASO75963.1"/>
    </source>
</evidence>
<dbReference type="GO" id="GO:0019843">
    <property type="term" value="F:rRNA binding"/>
    <property type="evidence" value="ECO:0007669"/>
    <property type="project" value="UniProtKB-KW"/>
</dbReference>
<proteinExistence type="inferred from homology"/>
<dbReference type="GO" id="GO:1990904">
    <property type="term" value="C:ribonucleoprotein complex"/>
    <property type="evidence" value="ECO:0007669"/>
    <property type="project" value="UniProtKB-KW"/>
</dbReference>
<dbReference type="NCBIfam" id="TIGR03953">
    <property type="entry name" value="rplD_bact"/>
    <property type="match status" value="1"/>
</dbReference>
<dbReference type="GO" id="GO:0006412">
    <property type="term" value="P:translation"/>
    <property type="evidence" value="ECO:0007669"/>
    <property type="project" value="InterPro"/>
</dbReference>
<reference evidence="9" key="1">
    <citation type="journal article" date="2017" name="Genome Biol. Evol.">
        <title>Evolutionary Dynamics of Cryptophyte Plastid Genomes.</title>
        <authorList>
            <person name="Kim J.I."/>
            <person name="Moore C.E."/>
            <person name="Archibald J.M."/>
            <person name="Bhattacharya D."/>
            <person name="Yi G."/>
            <person name="Yoon H.S."/>
            <person name="Shin W."/>
        </authorList>
    </citation>
    <scope>NUCLEOTIDE SEQUENCE</scope>
    <source>
        <strain evidence="9">CCMP1868</strain>
    </source>
</reference>
<evidence type="ECO:0000256" key="2">
    <source>
        <dbReference type="ARBA" id="ARBA00022730"/>
    </source>
</evidence>
<dbReference type="InterPro" id="IPR013005">
    <property type="entry name" value="Ribosomal_uL4-like"/>
</dbReference>
<feature type="compositionally biased region" description="Polar residues" evidence="8">
    <location>
        <begin position="46"/>
        <end position="56"/>
    </location>
</feature>
<dbReference type="Pfam" id="PF00573">
    <property type="entry name" value="Ribosomal_L4"/>
    <property type="match status" value="1"/>
</dbReference>
<feature type="region of interest" description="Disordered" evidence="8">
    <location>
        <begin position="46"/>
        <end position="100"/>
    </location>
</feature>
<keyword evidence="5" id="KW-0687">Ribonucleoprotein</keyword>